<dbReference type="AlphaFoldDB" id="A0A9N9JQS1"/>
<organism evidence="1 2">
    <name type="scientific">Dentiscutata erythropus</name>
    <dbReference type="NCBI Taxonomy" id="1348616"/>
    <lineage>
        <taxon>Eukaryota</taxon>
        <taxon>Fungi</taxon>
        <taxon>Fungi incertae sedis</taxon>
        <taxon>Mucoromycota</taxon>
        <taxon>Glomeromycotina</taxon>
        <taxon>Glomeromycetes</taxon>
        <taxon>Diversisporales</taxon>
        <taxon>Gigasporaceae</taxon>
        <taxon>Dentiscutata</taxon>
    </lineage>
</organism>
<comment type="caution">
    <text evidence="1">The sequence shown here is derived from an EMBL/GenBank/DDBJ whole genome shotgun (WGS) entry which is preliminary data.</text>
</comment>
<accession>A0A9N9JQS1</accession>
<evidence type="ECO:0000313" key="1">
    <source>
        <dbReference type="EMBL" id="CAG8789597.1"/>
    </source>
</evidence>
<dbReference type="EMBL" id="CAJVPY010026346">
    <property type="protein sequence ID" value="CAG8789597.1"/>
    <property type="molecule type" value="Genomic_DNA"/>
</dbReference>
<reference evidence="1" key="1">
    <citation type="submission" date="2021-06" db="EMBL/GenBank/DDBJ databases">
        <authorList>
            <person name="Kallberg Y."/>
            <person name="Tangrot J."/>
            <person name="Rosling A."/>
        </authorList>
    </citation>
    <scope>NUCLEOTIDE SEQUENCE</scope>
    <source>
        <strain evidence="1">MA453B</strain>
    </source>
</reference>
<dbReference type="Proteomes" id="UP000789405">
    <property type="component" value="Unassembled WGS sequence"/>
</dbReference>
<evidence type="ECO:0000313" key="2">
    <source>
        <dbReference type="Proteomes" id="UP000789405"/>
    </source>
</evidence>
<gene>
    <name evidence="1" type="ORF">DERYTH_LOCUS21138</name>
</gene>
<name>A0A9N9JQS1_9GLOM</name>
<keyword evidence="2" id="KW-1185">Reference proteome</keyword>
<feature type="non-terminal residue" evidence="1">
    <location>
        <position position="1"/>
    </location>
</feature>
<dbReference type="OrthoDB" id="2482622at2759"/>
<protein>
    <submittedName>
        <fullName evidence="1">8736_t:CDS:1</fullName>
    </submittedName>
</protein>
<proteinExistence type="predicted"/>
<sequence length="74" mass="8927">NTIVIEPPMHAAAKAIEIFKEWIYTYKELQYNNQAVKQILEQELELEHNQVIEYKENEQNFKHKRNTETIQLIV</sequence>